<dbReference type="GO" id="GO:0016567">
    <property type="term" value="P:protein ubiquitination"/>
    <property type="evidence" value="ECO:0007669"/>
    <property type="project" value="UniProtKB-UniRule"/>
</dbReference>
<feature type="domain" description="UBR-type" evidence="6">
    <location>
        <begin position="14"/>
        <end position="82"/>
    </location>
</feature>
<evidence type="ECO:0000313" key="9">
    <source>
        <dbReference type="Proteomes" id="UP000018208"/>
    </source>
</evidence>
<dbReference type="AlphaFoldDB" id="V6LMY5"/>
<dbReference type="GO" id="GO:0061630">
    <property type="term" value="F:ubiquitin protein ligase activity"/>
    <property type="evidence" value="ECO:0007669"/>
    <property type="project" value="UniProtKB-UniRule"/>
</dbReference>
<dbReference type="OrthoDB" id="26387at2759"/>
<dbReference type="EMBL" id="KI546166">
    <property type="protein sequence ID" value="EST42079.1"/>
    <property type="molecule type" value="Genomic_DNA"/>
</dbReference>
<dbReference type="Proteomes" id="UP000018208">
    <property type="component" value="Unassembled WGS sequence"/>
</dbReference>
<comment type="function">
    <text evidence="5">Ubiquitin ligase protein which is a component of the N-end rule pathway. Recognizes and binds to proteins bearing specific N-terminal residues that are destabilizing according to the N-end rule, leading to their ubiquitination and subsequent degradation.</text>
</comment>
<comment type="catalytic activity">
    <reaction evidence="5">
        <text>S-ubiquitinyl-[E2 ubiquitin-conjugating enzyme]-L-cysteine + [acceptor protein]-L-lysine = [E2 ubiquitin-conjugating enzyme]-L-cysteine + N(6)-ubiquitinyl-[acceptor protein]-L-lysine.</text>
        <dbReference type="EC" id="2.3.2.27"/>
    </reaction>
</comment>
<evidence type="ECO:0000256" key="5">
    <source>
        <dbReference type="RuleBase" id="RU366018"/>
    </source>
</evidence>
<reference evidence="7 8" key="1">
    <citation type="journal article" date="2014" name="PLoS Genet.">
        <title>The Genome of Spironucleus salmonicida Highlights a Fish Pathogen Adapted to Fluctuating Environments.</title>
        <authorList>
            <person name="Xu F."/>
            <person name="Jerlstrom-Hultqvist J."/>
            <person name="Einarsson E."/>
            <person name="Astvaldsson A."/>
            <person name="Svard S.G."/>
            <person name="Andersson J.O."/>
        </authorList>
    </citation>
    <scope>NUCLEOTIDE SEQUENCE</scope>
    <source>
        <strain evidence="8">ATCC 50377</strain>
    </source>
</reference>
<dbReference type="GO" id="GO:0008270">
    <property type="term" value="F:zinc ion binding"/>
    <property type="evidence" value="ECO:0007669"/>
    <property type="project" value="UniProtKB-UniRule"/>
</dbReference>
<dbReference type="GO" id="GO:0071596">
    <property type="term" value="P:ubiquitin-dependent protein catabolic process via the N-end rule pathway"/>
    <property type="evidence" value="ECO:0007669"/>
    <property type="project" value="UniProtKB-UniRule"/>
</dbReference>
<evidence type="ECO:0000256" key="4">
    <source>
        <dbReference type="PROSITE-ProRule" id="PRU00508"/>
    </source>
</evidence>
<evidence type="ECO:0000256" key="2">
    <source>
        <dbReference type="ARBA" id="ARBA00022771"/>
    </source>
</evidence>
<keyword evidence="9" id="KW-1185">Reference proteome</keyword>
<dbReference type="EC" id="2.3.2.27" evidence="5"/>
<dbReference type="EMBL" id="AUWU02000003">
    <property type="protein sequence ID" value="KAH0574815.1"/>
    <property type="molecule type" value="Genomic_DNA"/>
</dbReference>
<dbReference type="PANTHER" id="PTHR21497:SF24">
    <property type="entry name" value="E3 UBIQUITIN-PROTEIN LIGASE UBR1"/>
    <property type="match status" value="1"/>
</dbReference>
<dbReference type="GO" id="GO:0000151">
    <property type="term" value="C:ubiquitin ligase complex"/>
    <property type="evidence" value="ECO:0007669"/>
    <property type="project" value="TreeGrafter"/>
</dbReference>
<comment type="pathway">
    <text evidence="5">Protein modification; protein ubiquitination.</text>
</comment>
<comment type="similarity">
    <text evidence="5">Belongs to the E3 ubiquitin-protein ligase UBR1-like family.</text>
</comment>
<proteinExistence type="inferred from homology"/>
<accession>V6LMY5</accession>
<dbReference type="SMART" id="SM00396">
    <property type="entry name" value="ZnF_UBR1"/>
    <property type="match status" value="1"/>
</dbReference>
<protein>
    <recommendedName>
        <fullName evidence="5">E3 ubiquitin-protein ligase</fullName>
        <ecNumber evidence="5">2.3.2.27</ecNumber>
    </recommendedName>
</protein>
<dbReference type="InterPro" id="IPR039164">
    <property type="entry name" value="UBR1-like"/>
</dbReference>
<keyword evidence="2 5" id="KW-0863">Zinc-finger</keyword>
<dbReference type="VEuPathDB" id="GiardiaDB:SS50377_22430"/>
<organism evidence="7">
    <name type="scientific">Spironucleus salmonicida</name>
    <dbReference type="NCBI Taxonomy" id="348837"/>
    <lineage>
        <taxon>Eukaryota</taxon>
        <taxon>Metamonada</taxon>
        <taxon>Diplomonadida</taxon>
        <taxon>Hexamitidae</taxon>
        <taxon>Hexamitinae</taxon>
        <taxon>Spironucleus</taxon>
    </lineage>
</organism>
<sequence length="1064" mass="126289">MKRLKQLLKPENNQTCNKNVKEYECYFNCKTCNVVDDAMYCQKCFYSGNHIDHDWTCIKNVEGVCDCGDMSALKQGCFTHTINSDEVQWNLMFENYTDLELNEIYKIILSNMKNQTLFTFISGHRVLIEIFFFIYLTKADILQLKNFNKAINIILMSDQDTLIEDVLYNQQFHDIIVDSLLIRRVFLFKLSKFLPNLYVRHTDFFSSLNSCQFLQSAYGFQYLVDTQFFKDILIFQSKFFQDETLITQYEQLFLGSYNKVPQFQYIVRDNLEFMKAFVDFQIQQSISLIAPYNEYPNFDIYLSQLFRQNQVNSSYISPLYKFADACGYEYYKFDQLEFMSSMLSTDVNTISQKYSAIIANLIDYYLEKEYFRIDINLFQFYPSYVPQLMFIKLVSLYNLDVKQFFDQICNQVKTSITKDKLILQLIQQFIRIYWFLTTLNWKIFPRNHDDNQEINNVLLQEVYFMDYFNLMNSFTTRIITLANQNIIQLVDKCLPQFDQDANNYFFVKFILNIIMDKTIPNYEKLVQYFTMQCFTFTEDFAQSIKGLQNCYYDKGLQIQLKFLMGKCNVIKSIVSDTKYQLKMFDELQYFQLLDTQTQIIINYSLMKGQTTLLPQFLHYEEFINYKNLEFIKSNINIEDFIRQSIQEKSPNKDLYYYISLCLLLKLNTNGSQNCTDILNIYSDDHLTLFIGNEVQQLGFKQKITVLQRYSILKDKYQQQSSTLLIQDFQMNRNKKVDENNKQICCACHQIIEEDKAICLYDIYPRTLNLFNLDTLRTCKHLHHQQCVDIGFGCAICPKDNQFYLYHVLKQNSCSSFQKDDQLLNILQQLNVDLQQVYTQFTQLVDQALIQPFAQQDQIRLKMYLKEQLYIMQQLYYQNIIILDNSEIAKVIKKELQFETFVKQIIQIEKFSIVVDLPKSTYYIINLMGTQKCYYCSNQLKHSISTFQCLSCGKFYHHTCLTTILGCDCRSKNSYIIDYTNMTILNYQTEMSFRAPYRSKIGTIASSLEGPESFLDLGLLSHLIFLIITGDIYIQQDDNQLLLRDDQSGSEQYYSDSYEDEDFEM</sequence>
<name>V6LMY5_9EUKA</name>
<evidence type="ECO:0000313" key="7">
    <source>
        <dbReference type="EMBL" id="EST42079.1"/>
    </source>
</evidence>
<dbReference type="Gene3D" id="2.10.110.30">
    <property type="match status" value="1"/>
</dbReference>
<keyword evidence="5" id="KW-0833">Ubl conjugation pathway</keyword>
<reference evidence="8" key="2">
    <citation type="submission" date="2020-12" db="EMBL/GenBank/DDBJ databases">
        <title>New Spironucleus salmonicida genome in near-complete chromosomes.</title>
        <authorList>
            <person name="Xu F."/>
            <person name="Kurt Z."/>
            <person name="Jimenez-Gonzalez A."/>
            <person name="Astvaldsson A."/>
            <person name="Andersson J.O."/>
            <person name="Svard S.G."/>
        </authorList>
    </citation>
    <scope>NUCLEOTIDE SEQUENCE</scope>
    <source>
        <strain evidence="8">ATCC 50377</strain>
    </source>
</reference>
<feature type="zinc finger region" description="UBR-type" evidence="4">
    <location>
        <begin position="14"/>
        <end position="82"/>
    </location>
</feature>
<dbReference type="InterPro" id="IPR003126">
    <property type="entry name" value="Znf_UBR"/>
</dbReference>
<dbReference type="GO" id="GO:0005737">
    <property type="term" value="C:cytoplasm"/>
    <property type="evidence" value="ECO:0007669"/>
    <property type="project" value="TreeGrafter"/>
</dbReference>
<dbReference type="PANTHER" id="PTHR21497">
    <property type="entry name" value="UBIQUITIN LIGASE E3 ALPHA-RELATED"/>
    <property type="match status" value="1"/>
</dbReference>
<dbReference type="PROSITE" id="PS51157">
    <property type="entry name" value="ZF_UBR"/>
    <property type="match status" value="1"/>
</dbReference>
<gene>
    <name evidence="7" type="ORF">SS50377_18386</name>
    <name evidence="8" type="ORF">SS50377_22430</name>
</gene>
<dbReference type="CDD" id="cd20805">
    <property type="entry name" value="C1_DGK_rpt2"/>
    <property type="match status" value="1"/>
</dbReference>
<evidence type="ECO:0000256" key="1">
    <source>
        <dbReference type="ARBA" id="ARBA00022723"/>
    </source>
</evidence>
<evidence type="ECO:0000259" key="6">
    <source>
        <dbReference type="PROSITE" id="PS51157"/>
    </source>
</evidence>
<keyword evidence="5" id="KW-0808">Transferase</keyword>
<evidence type="ECO:0000256" key="3">
    <source>
        <dbReference type="ARBA" id="ARBA00022833"/>
    </source>
</evidence>
<dbReference type="Pfam" id="PF02207">
    <property type="entry name" value="zf-UBR"/>
    <property type="match status" value="1"/>
</dbReference>
<keyword evidence="3 5" id="KW-0862">Zinc</keyword>
<keyword evidence="1 5" id="KW-0479">Metal-binding</keyword>
<evidence type="ECO:0000313" key="8">
    <source>
        <dbReference type="EMBL" id="KAH0574815.1"/>
    </source>
</evidence>
<dbReference type="CDD" id="cd19670">
    <property type="entry name" value="UBR-box_UBR1_2_3"/>
    <property type="match status" value="1"/>
</dbReference>